<dbReference type="InterPro" id="IPR013785">
    <property type="entry name" value="Aldolase_TIM"/>
</dbReference>
<dbReference type="InterPro" id="IPR011179">
    <property type="entry name" value="IPdP_isomerase"/>
</dbReference>
<sequence>MTGGTARASDINYRLTQAAQKAGIAMGLGSIRVLLTKPYTITTFAVRHIAPDIPLLAVQLNYGVTPKEYQLFS</sequence>
<dbReference type="EMBL" id="BAABMM010000029">
    <property type="protein sequence ID" value="GAA5252457.1"/>
    <property type="molecule type" value="Genomic_DNA"/>
</dbReference>
<keyword evidence="2" id="KW-1185">Reference proteome</keyword>
<comment type="caution">
    <text evidence="1">The sequence shown here is derived from an EMBL/GenBank/DDBJ whole genome shotgun (WGS) entry which is preliminary data.</text>
</comment>
<dbReference type="Proteomes" id="UP001628124">
    <property type="component" value="Unassembled WGS sequence"/>
</dbReference>
<accession>A0ABP9TW50</accession>
<organism evidence="1 2">
    <name type="scientific">Candidatus Rickettsia kedanie</name>
    <dbReference type="NCBI Taxonomy" id="3115352"/>
    <lineage>
        <taxon>Bacteria</taxon>
        <taxon>Pseudomonadati</taxon>
        <taxon>Pseudomonadota</taxon>
        <taxon>Alphaproteobacteria</taxon>
        <taxon>Rickettsiales</taxon>
        <taxon>Rickettsiaceae</taxon>
        <taxon>Rickettsieae</taxon>
        <taxon>Rickettsia</taxon>
        <taxon>spotted fever group</taxon>
    </lineage>
</organism>
<evidence type="ECO:0000313" key="2">
    <source>
        <dbReference type="Proteomes" id="UP001628124"/>
    </source>
</evidence>
<name>A0ABP9TW50_9RICK</name>
<evidence type="ECO:0000313" key="1">
    <source>
        <dbReference type="EMBL" id="GAA5252457.1"/>
    </source>
</evidence>
<reference evidence="1 2" key="1">
    <citation type="journal article" date="2024" name="Microbiol. Immunol.">
        <title>Discovery of a novel spotted fever group Rickettsia, 'Candidatus Rickettsia kedanie,' in unfed larval chigger mites, Leptotrombidium scutellare.</title>
        <authorList>
            <person name="Ogawa M."/>
            <person name="Matsutani M."/>
            <person name="Katayama T."/>
            <person name="Takada N."/>
            <person name="Noda S."/>
            <person name="Takahashi M."/>
            <person name="Kageyama D."/>
            <person name="Hanaoka N."/>
            <person name="Ebihara H."/>
        </authorList>
    </citation>
    <scope>NUCLEOTIDE SEQUENCE [LARGE SCALE GENOMIC DNA]</scope>
    <source>
        <strain evidence="1 2">KNCP2-13</strain>
    </source>
</reference>
<dbReference type="Gene3D" id="3.20.20.70">
    <property type="entry name" value="Aldolase class I"/>
    <property type="match status" value="1"/>
</dbReference>
<dbReference type="PANTHER" id="PTHR43665">
    <property type="entry name" value="ISOPENTENYL-DIPHOSPHATE DELTA-ISOMERASE"/>
    <property type="match status" value="1"/>
</dbReference>
<protein>
    <submittedName>
        <fullName evidence="1">Uncharacterized protein</fullName>
    </submittedName>
</protein>
<dbReference type="PANTHER" id="PTHR43665:SF1">
    <property type="entry name" value="ISOPENTENYL-DIPHOSPHATE DELTA-ISOMERASE"/>
    <property type="match status" value="1"/>
</dbReference>
<gene>
    <name evidence="1" type="ORF">KNCP2_07450</name>
</gene>
<dbReference type="SUPFAM" id="SSF51395">
    <property type="entry name" value="FMN-linked oxidoreductases"/>
    <property type="match status" value="1"/>
</dbReference>
<proteinExistence type="predicted"/>